<protein>
    <submittedName>
        <fullName evidence="3">Uncharacterized protein LOC105843311 isoform X2</fullName>
    </submittedName>
</protein>
<feature type="transmembrane region" description="Helical" evidence="1">
    <location>
        <begin position="91"/>
        <end position="110"/>
    </location>
</feature>
<keyword evidence="1" id="KW-0812">Transmembrane</keyword>
<gene>
    <name evidence="3" type="primary">LOC105843311</name>
</gene>
<keyword evidence="1" id="KW-1133">Transmembrane helix</keyword>
<name>A0ABM4CV00_HYDVU</name>
<dbReference type="Proteomes" id="UP001652625">
    <property type="component" value="Chromosome 11"/>
</dbReference>
<feature type="transmembrane region" description="Helical" evidence="1">
    <location>
        <begin position="162"/>
        <end position="189"/>
    </location>
</feature>
<proteinExistence type="predicted"/>
<keyword evidence="1" id="KW-0472">Membrane</keyword>
<feature type="transmembrane region" description="Helical" evidence="1">
    <location>
        <begin position="122"/>
        <end position="142"/>
    </location>
</feature>
<organism evidence="2 3">
    <name type="scientific">Hydra vulgaris</name>
    <name type="common">Hydra</name>
    <name type="synonym">Hydra attenuata</name>
    <dbReference type="NCBI Taxonomy" id="6087"/>
    <lineage>
        <taxon>Eukaryota</taxon>
        <taxon>Metazoa</taxon>
        <taxon>Cnidaria</taxon>
        <taxon>Hydrozoa</taxon>
        <taxon>Hydroidolina</taxon>
        <taxon>Anthoathecata</taxon>
        <taxon>Aplanulata</taxon>
        <taxon>Hydridae</taxon>
        <taxon>Hydra</taxon>
    </lineage>
</organism>
<evidence type="ECO:0000313" key="2">
    <source>
        <dbReference type="Proteomes" id="UP001652625"/>
    </source>
</evidence>
<evidence type="ECO:0000313" key="3">
    <source>
        <dbReference type="RefSeq" id="XP_065665749.1"/>
    </source>
</evidence>
<dbReference type="RefSeq" id="XP_065665749.1">
    <property type="nucleotide sequence ID" value="XM_065809677.1"/>
</dbReference>
<dbReference type="GeneID" id="105843311"/>
<evidence type="ECO:0000256" key="1">
    <source>
        <dbReference type="SAM" id="Phobius"/>
    </source>
</evidence>
<keyword evidence="2" id="KW-1185">Reference proteome</keyword>
<accession>A0ABM4CV00</accession>
<reference evidence="3" key="1">
    <citation type="submission" date="2025-08" db="UniProtKB">
        <authorList>
            <consortium name="RefSeq"/>
        </authorList>
    </citation>
    <scope>IDENTIFICATION</scope>
</reference>
<sequence length="204" mass="23333">MSSALMNYVFGIFVIILTTTDLLCSFLPYYSCGVSQINGNFKTKVCRGLLGNNINIKISDKEKLSSNFNYINDKATSEQVSENGITPIKEYIFTCFSILLYVCLFVINYVHCIKKTNCRMKYGKLMILTCIFALSLAKHLVGNKRIDILYDMHDEVNHGDTFYLYTAHLCNIFIIILYEVLVFFGCIAFRSNCPIRPSNRNTII</sequence>
<feature type="transmembrane region" description="Helical" evidence="1">
    <location>
        <begin position="7"/>
        <end position="30"/>
    </location>
</feature>